<evidence type="ECO:0000256" key="4">
    <source>
        <dbReference type="PROSITE-ProRule" id="PRU00335"/>
    </source>
</evidence>
<accession>A0ABU5Z2S0</accession>
<dbReference type="SUPFAM" id="SSF46689">
    <property type="entry name" value="Homeodomain-like"/>
    <property type="match status" value="1"/>
</dbReference>
<reference evidence="6 7" key="1">
    <citation type="submission" date="2023-12" db="EMBL/GenBank/DDBJ databases">
        <title>Description of new species of Mycobacterium terrae complex isolated from sewage at the Sao Paulo Zoological Park Foundation in Brazil.</title>
        <authorList>
            <person name="Romagnoli C.L."/>
            <person name="Conceicao E.C."/>
            <person name="Machado E."/>
            <person name="Barreto L.B.P.F."/>
            <person name="Sharma A."/>
            <person name="Silva N.M."/>
            <person name="Marques L.E."/>
            <person name="Juliana M.A."/>
            <person name="Lourenco M.C.S."/>
            <person name="Digiampietri L.A."/>
            <person name="Suffys P.N."/>
            <person name="Viana-Niero C."/>
        </authorList>
    </citation>
    <scope>NUCLEOTIDE SEQUENCE [LARGE SCALE GENOMIC DNA]</scope>
    <source>
        <strain evidence="6 7">MYC017</strain>
    </source>
</reference>
<gene>
    <name evidence="6" type="ORF">K5L39_21195</name>
</gene>
<evidence type="ECO:0000313" key="7">
    <source>
        <dbReference type="Proteomes" id="UP001299283"/>
    </source>
</evidence>
<feature type="DNA-binding region" description="H-T-H motif" evidence="4">
    <location>
        <begin position="23"/>
        <end position="42"/>
    </location>
</feature>
<proteinExistence type="predicted"/>
<comment type="caution">
    <text evidence="6">The sequence shown here is derived from an EMBL/GenBank/DDBJ whole genome shotgun (WGS) entry which is preliminary data.</text>
</comment>
<evidence type="ECO:0000256" key="3">
    <source>
        <dbReference type="ARBA" id="ARBA00023163"/>
    </source>
</evidence>
<dbReference type="PANTHER" id="PTHR30055">
    <property type="entry name" value="HTH-TYPE TRANSCRIPTIONAL REGULATOR RUTR"/>
    <property type="match status" value="1"/>
</dbReference>
<evidence type="ECO:0000259" key="5">
    <source>
        <dbReference type="PROSITE" id="PS50977"/>
    </source>
</evidence>
<keyword evidence="2 4" id="KW-0238">DNA-binding</keyword>
<dbReference type="InterPro" id="IPR036271">
    <property type="entry name" value="Tet_transcr_reg_TetR-rel_C_sf"/>
</dbReference>
<evidence type="ECO:0000313" key="6">
    <source>
        <dbReference type="EMBL" id="MEB3071695.1"/>
    </source>
</evidence>
<dbReference type="InterPro" id="IPR050109">
    <property type="entry name" value="HTH-type_TetR-like_transc_reg"/>
</dbReference>
<protein>
    <submittedName>
        <fullName evidence="6">TetR/AcrR family transcriptional regulator C-terminal domain-containing protein</fullName>
    </submittedName>
</protein>
<dbReference type="Proteomes" id="UP001299283">
    <property type="component" value="Unassembled WGS sequence"/>
</dbReference>
<dbReference type="Gene3D" id="1.10.357.10">
    <property type="entry name" value="Tetracycline Repressor, domain 2"/>
    <property type="match status" value="1"/>
</dbReference>
<dbReference type="Pfam" id="PF02909">
    <property type="entry name" value="TetR_C_1"/>
    <property type="match status" value="1"/>
</dbReference>
<dbReference type="InterPro" id="IPR001647">
    <property type="entry name" value="HTH_TetR"/>
</dbReference>
<dbReference type="SUPFAM" id="SSF48498">
    <property type="entry name" value="Tetracyclin repressor-like, C-terminal domain"/>
    <property type="match status" value="1"/>
</dbReference>
<dbReference type="PANTHER" id="PTHR30055:SF151">
    <property type="entry name" value="TRANSCRIPTIONAL REGULATORY PROTEIN"/>
    <property type="match status" value="1"/>
</dbReference>
<evidence type="ECO:0000256" key="2">
    <source>
        <dbReference type="ARBA" id="ARBA00023125"/>
    </source>
</evidence>
<feature type="domain" description="HTH tetR-type" evidence="5">
    <location>
        <begin position="1"/>
        <end position="60"/>
    </location>
</feature>
<evidence type="ECO:0000256" key="1">
    <source>
        <dbReference type="ARBA" id="ARBA00023015"/>
    </source>
</evidence>
<dbReference type="InterPro" id="IPR009057">
    <property type="entry name" value="Homeodomain-like_sf"/>
</dbReference>
<keyword evidence="3" id="KW-0804">Transcription</keyword>
<dbReference type="EMBL" id="JAYJJQ010000032">
    <property type="protein sequence ID" value="MEB3071695.1"/>
    <property type="molecule type" value="Genomic_DNA"/>
</dbReference>
<keyword evidence="1" id="KW-0805">Transcription regulation</keyword>
<name>A0ABU5Z2S0_9MYCO</name>
<dbReference type="InterPro" id="IPR004111">
    <property type="entry name" value="Repressor_TetR_C"/>
</dbReference>
<keyword evidence="7" id="KW-1185">Reference proteome</keyword>
<sequence>MTEEEIVGAALSVIRTEGVNALSMRRLSAELGRSTMATYRYVTDKQALLDLVARKVLAEVPIPPADSGPWDARLRELISGIDDRMRHHTGIAEILLERMLSTDYRVMAGVMDILQSAGFSERDVLLAYAMIHTYLFGRYQVVMHAGEIDESPSAVPESMRTLQTELPKLRGQDFFTFGVDTIIQGLRGRLGSE</sequence>
<dbReference type="PROSITE" id="PS50977">
    <property type="entry name" value="HTH_TETR_2"/>
    <property type="match status" value="1"/>
</dbReference>
<organism evidence="6 7">
    <name type="scientific">[Mycobacterium] vasticus</name>
    <dbReference type="NCBI Taxonomy" id="2875777"/>
    <lineage>
        <taxon>Bacteria</taxon>
        <taxon>Bacillati</taxon>
        <taxon>Actinomycetota</taxon>
        <taxon>Actinomycetes</taxon>
        <taxon>Mycobacteriales</taxon>
        <taxon>Mycobacteriaceae</taxon>
        <taxon>Mycolicibacter</taxon>
    </lineage>
</organism>
<dbReference type="RefSeq" id="WP_225397581.1">
    <property type="nucleotide sequence ID" value="NZ_JAYJJQ010000032.1"/>
</dbReference>